<reference evidence="2 3" key="1">
    <citation type="journal article" date="2024" name="J Genomics">
        <title>Draft genome sequencing and assembly of Favolaschia claudopus CIRM-BRFM 2984 isolated from oak limbs.</title>
        <authorList>
            <person name="Navarro D."/>
            <person name="Drula E."/>
            <person name="Chaduli D."/>
            <person name="Cazenave R."/>
            <person name="Ahrendt S."/>
            <person name="Wang J."/>
            <person name="Lipzen A."/>
            <person name="Daum C."/>
            <person name="Barry K."/>
            <person name="Grigoriev I.V."/>
            <person name="Favel A."/>
            <person name="Rosso M.N."/>
            <person name="Martin F."/>
        </authorList>
    </citation>
    <scope>NUCLEOTIDE SEQUENCE [LARGE SCALE GENOMIC DNA]</scope>
    <source>
        <strain evidence="2 3">CIRM-BRFM 2984</strain>
    </source>
</reference>
<dbReference type="AlphaFoldDB" id="A0AAW0A6S6"/>
<accession>A0AAW0A6S6</accession>
<evidence type="ECO:0000256" key="1">
    <source>
        <dbReference type="SAM" id="MobiDB-lite"/>
    </source>
</evidence>
<proteinExistence type="predicted"/>
<feature type="region of interest" description="Disordered" evidence="1">
    <location>
        <begin position="114"/>
        <end position="151"/>
    </location>
</feature>
<keyword evidence="3" id="KW-1185">Reference proteome</keyword>
<comment type="caution">
    <text evidence="2">The sequence shown here is derived from an EMBL/GenBank/DDBJ whole genome shotgun (WGS) entry which is preliminary data.</text>
</comment>
<name>A0AAW0A6S6_9AGAR</name>
<sequence length="310" mass="34537">MLRSFTISATYTELPILLLRTLSIGFCQFSILQIHTMIVWPSPQPMHDAAGLYGIGLHSLSPALKAFKKRHQPLPEPRAKRSNRYSGRSPRPFGNHPPISSGFDHWTLRFSRAGSRSPDPRCGTSPSILTCSGDATHPRRPQNQFMDSPFGDLRASPRLERTIFEEAALSCFHHITSTHHAYSVAREALNLHNKAGTSSFSHRQLSSELAACEVDGLDAKYPHMHDNTTLLQKLKLAPHLAVISVFSARMLPTSLFLETPLPSFLPALNELSKLRHLTIHWRSLCIHSGSGRIDFASADSFNAPYTSRTD</sequence>
<dbReference type="EMBL" id="JAWWNJ010000081">
    <property type="protein sequence ID" value="KAK7001960.1"/>
    <property type="molecule type" value="Genomic_DNA"/>
</dbReference>
<evidence type="ECO:0000313" key="3">
    <source>
        <dbReference type="Proteomes" id="UP001362999"/>
    </source>
</evidence>
<dbReference type="Proteomes" id="UP001362999">
    <property type="component" value="Unassembled WGS sequence"/>
</dbReference>
<protein>
    <submittedName>
        <fullName evidence="2">Uncharacterized protein</fullName>
    </submittedName>
</protein>
<gene>
    <name evidence="2" type="ORF">R3P38DRAFT_3283773</name>
</gene>
<feature type="region of interest" description="Disordered" evidence="1">
    <location>
        <begin position="69"/>
        <end position="100"/>
    </location>
</feature>
<evidence type="ECO:0000313" key="2">
    <source>
        <dbReference type="EMBL" id="KAK7001960.1"/>
    </source>
</evidence>
<organism evidence="2 3">
    <name type="scientific">Favolaschia claudopus</name>
    <dbReference type="NCBI Taxonomy" id="2862362"/>
    <lineage>
        <taxon>Eukaryota</taxon>
        <taxon>Fungi</taxon>
        <taxon>Dikarya</taxon>
        <taxon>Basidiomycota</taxon>
        <taxon>Agaricomycotina</taxon>
        <taxon>Agaricomycetes</taxon>
        <taxon>Agaricomycetidae</taxon>
        <taxon>Agaricales</taxon>
        <taxon>Marasmiineae</taxon>
        <taxon>Mycenaceae</taxon>
        <taxon>Favolaschia</taxon>
    </lineage>
</organism>